<dbReference type="PROSITE" id="PS51053">
    <property type="entry name" value="SERTA"/>
    <property type="match status" value="1"/>
</dbReference>
<dbReference type="KEGG" id="amex:103040658"/>
<reference evidence="3 4" key="1">
    <citation type="submission" date="2021-07" db="EMBL/GenBank/DDBJ databases">
        <authorList>
            <person name="Imarazene B."/>
            <person name="Zahm M."/>
            <person name="Klopp C."/>
            <person name="Cabau C."/>
            <person name="Beille S."/>
            <person name="Jouanno E."/>
            <person name="Castinel A."/>
            <person name="Lluch J."/>
            <person name="Gil L."/>
            <person name="Kuchtly C."/>
            <person name="Lopez Roques C."/>
            <person name="Donnadieu C."/>
            <person name="Parrinello H."/>
            <person name="Journot L."/>
            <person name="Du K."/>
            <person name="Schartl M."/>
            <person name="Retaux S."/>
            <person name="Guiguen Y."/>
        </authorList>
    </citation>
    <scope>NUCLEOTIDE SEQUENCE [LARGE SCALE GENOMIC DNA]</scope>
    <source>
        <strain evidence="3">Pach_M1</strain>
        <tissue evidence="3">Testis</tissue>
    </source>
</reference>
<feature type="region of interest" description="Disordered" evidence="1">
    <location>
        <begin position="63"/>
        <end position="88"/>
    </location>
</feature>
<dbReference type="GO" id="GO:0005634">
    <property type="term" value="C:nucleus"/>
    <property type="evidence" value="ECO:0007669"/>
    <property type="project" value="TreeGrafter"/>
</dbReference>
<organism evidence="3 4">
    <name type="scientific">Astyanax mexicanus</name>
    <name type="common">Blind cave fish</name>
    <name type="synonym">Astyanax fasciatus mexicanus</name>
    <dbReference type="NCBI Taxonomy" id="7994"/>
    <lineage>
        <taxon>Eukaryota</taxon>
        <taxon>Metazoa</taxon>
        <taxon>Chordata</taxon>
        <taxon>Craniata</taxon>
        <taxon>Vertebrata</taxon>
        <taxon>Euteleostomi</taxon>
        <taxon>Actinopterygii</taxon>
        <taxon>Neopterygii</taxon>
        <taxon>Teleostei</taxon>
        <taxon>Ostariophysi</taxon>
        <taxon>Characiformes</taxon>
        <taxon>Characoidei</taxon>
        <taxon>Acestrorhamphidae</taxon>
        <taxon>Acestrorhamphinae</taxon>
        <taxon>Astyanax</taxon>
    </lineage>
</organism>
<dbReference type="InterPro" id="IPR052262">
    <property type="entry name" value="E2F-SERTA_domain_protein"/>
</dbReference>
<dbReference type="PANTHER" id="PTHR16277:SF13">
    <property type="entry name" value="SERTA DOMAIN-CONTAINING PROTEIN 3"/>
    <property type="match status" value="1"/>
</dbReference>
<sequence>MVARGLKRKLHDSEDSRGSFWETQLQSVLDISLDKYQRDQALVEPSLLRSVLINNTLRQVQSEVRTSLTEPTSAWKPQPPPRPQPEFLSQREIAPSGHSASAYSLGLQENEDDFMAWSAEEDFSLSSAISAILKNLDAALDGGYNPPPSTLLPPPPQRTPLASVENLPGDGKFKQNLGFTHMMESCRTSSVGTSAVVSGIFQESTIDDLLMDLDTSVFGREMSSFAPHTFSFPADELMRYLPSLSTSSPAQSSSSGSREIHELEQIMDILIRS</sequence>
<dbReference type="Proteomes" id="UP000752171">
    <property type="component" value="Unassembled WGS sequence"/>
</dbReference>
<evidence type="ECO:0000313" key="3">
    <source>
        <dbReference type="EMBL" id="KAG9272891.1"/>
    </source>
</evidence>
<evidence type="ECO:0000259" key="2">
    <source>
        <dbReference type="PROSITE" id="PS51053"/>
    </source>
</evidence>
<evidence type="ECO:0000313" key="4">
    <source>
        <dbReference type="Proteomes" id="UP000752171"/>
    </source>
</evidence>
<feature type="compositionally biased region" description="Polar residues" evidence="1">
    <location>
        <begin position="63"/>
        <end position="72"/>
    </location>
</feature>
<dbReference type="AlphaFoldDB" id="A0A8T2LVP6"/>
<feature type="domain" description="SERTA" evidence="2">
    <location>
        <begin position="21"/>
        <end position="68"/>
    </location>
</feature>
<dbReference type="CTD" id="29946"/>
<evidence type="ECO:0000256" key="1">
    <source>
        <dbReference type="SAM" id="MobiDB-lite"/>
    </source>
</evidence>
<proteinExistence type="predicted"/>
<accession>A0A8T2LVP6</accession>
<protein>
    <submittedName>
        <fullName evidence="3">SERTA domain-containing protein 3</fullName>
    </submittedName>
</protein>
<name>A0A8T2LVP6_ASTMX</name>
<gene>
    <name evidence="3" type="primary">SERTAD3</name>
    <name evidence="3" type="ORF">AMEX_G11966</name>
</gene>
<dbReference type="GeneID" id="103040658"/>
<dbReference type="PANTHER" id="PTHR16277">
    <property type="entry name" value="CELL DIVISION CYCLE ASSOCIATED PROTEIN 4/SERTA DOMAIN-CONTAINING PROTEIN 2"/>
    <property type="match status" value="1"/>
</dbReference>
<dbReference type="EMBL" id="JAICCE010000009">
    <property type="protein sequence ID" value="KAG9272891.1"/>
    <property type="molecule type" value="Genomic_DNA"/>
</dbReference>
<dbReference type="InterPro" id="IPR009263">
    <property type="entry name" value="SERTA_dom"/>
</dbReference>
<comment type="caution">
    <text evidence="3">The sequence shown here is derived from an EMBL/GenBank/DDBJ whole genome shotgun (WGS) entry which is preliminary data.</text>
</comment>
<dbReference type="Pfam" id="PF06031">
    <property type="entry name" value="SERTA"/>
    <property type="match status" value="1"/>
</dbReference>
<dbReference type="OrthoDB" id="8735401at2759"/>